<evidence type="ECO:0000313" key="1">
    <source>
        <dbReference type="EMBL" id="UPL02838.1"/>
    </source>
</evidence>
<sequence>MPLERSTHPDTQPLVMCASASTRQLRNLATEHHEPRPSSCTSTDTSAYAQQPSLPDERFTLNPPRASPSLPLPSLDTSGHEMMLSPPDSNELHRQKRRRVSSWPNVCNINTHSNDTNTESSGSGPDTDVSDASSPYHTVKAFEAAYWRANGHERLSPRTPISCIETRPGLALEAMFPQSITDRGPLLYYLSEVGISMNDAKDMFFLFGERVAPFMPALYNADFSELPNDPIYALASLKVMARYLPGVNALRSKVDLTLQSLLRNILFDDLRRPFNTALESMRGLAIIYGYSEVGAARSQLETHQSEADALSIKGIIEGYAVRRNIGSPRQSNVLGCILWLWLYTMNVNFVNLLGCPPTLSADSRLSEAIAVVKQSVSHPQIDVLLGEVDLCRISQSRCLPSLTASLTDGPRDYDDWVQTWGPVESQPVSVGRRLRFHFRFAMFYQHGGRKGPAPTDREALNAAQAFLQCITKLSPVSKGRIKYMCDFGFVMLVSVCCYILQALDALKTQLVDVSNQASCLDDIGDVADLLKSISSAPNAATTACGHALEAACDKFSTSISPAARGRANQEGEWGGGQALSNPLAEPGHVGPKTVSIHQPSRGLDADCGMQQGDATIETAAGLLGDDGLPWFGVMSDIPGGGLPDTLCIAWEN</sequence>
<proteinExistence type="predicted"/>
<dbReference type="Proteomes" id="UP000830768">
    <property type="component" value="Chromosome 12"/>
</dbReference>
<reference evidence="1" key="1">
    <citation type="submission" date="2021-11" db="EMBL/GenBank/DDBJ databases">
        <title>Fusarium solani-melongenae Genome sequencing and assembly.</title>
        <authorList>
            <person name="Xie S."/>
            <person name="Huang L."/>
            <person name="Zhang X."/>
        </authorList>
    </citation>
    <scope>NUCLEOTIDE SEQUENCE</scope>
    <source>
        <strain evidence="1">CRI 24-3</strain>
    </source>
</reference>
<organism evidence="1 2">
    <name type="scientific">Fusarium solani subsp. cucurbitae</name>
    <name type="common">Neocosmosporum cucurbitae</name>
    <dbReference type="NCBI Taxonomy" id="2747967"/>
    <lineage>
        <taxon>Eukaryota</taxon>
        <taxon>Fungi</taxon>
        <taxon>Dikarya</taxon>
        <taxon>Ascomycota</taxon>
        <taxon>Pezizomycotina</taxon>
        <taxon>Sordariomycetes</taxon>
        <taxon>Hypocreomycetidae</taxon>
        <taxon>Hypocreales</taxon>
        <taxon>Nectriaceae</taxon>
        <taxon>Fusarium</taxon>
        <taxon>Fusarium solani species complex</taxon>
    </lineage>
</organism>
<gene>
    <name evidence="1" type="ORF">LCI18_013772</name>
</gene>
<accession>A0ACD3ZPF6</accession>
<protein>
    <submittedName>
        <fullName evidence="1">Uncharacterized protein</fullName>
    </submittedName>
</protein>
<evidence type="ECO:0000313" key="2">
    <source>
        <dbReference type="Proteomes" id="UP000830768"/>
    </source>
</evidence>
<dbReference type="EMBL" id="CP090040">
    <property type="protein sequence ID" value="UPL02838.1"/>
    <property type="molecule type" value="Genomic_DNA"/>
</dbReference>
<name>A0ACD3ZPF6_FUSSC</name>
<keyword evidence="2" id="KW-1185">Reference proteome</keyword>